<keyword evidence="3" id="KW-0378">Hydrolase</keyword>
<sequence length="293" mass="31772">MTLDGEAANRIVSALASQLGMTVHETALAIVRIATTSMIGALNSILIEEGYDHREFIINAFGGAGPPHAAELIAEMGIPRAIIPHNPGQFSAYGFLHASARVDRQRTMQMTTTTFDRNRAHEMMSSLIKECVTELTSQGYRDNLVTECSLEMRYLGQNYELELPIEPAAFERAGAEDGLWEAFHAAHKSRFGFSTPGEVIEIVTFSATVLAITQHPTLPELAKSTDAPAPRSRRNVGFIEGTLDTPIFWRDDLLAGQSIAGPAVVEEAASITLVIPGQTLTVDAFGHLIIQAN</sequence>
<dbReference type="EC" id="3.5.2.14" evidence="3"/>
<dbReference type="Pfam" id="PF01968">
    <property type="entry name" value="Hydantoinase_A"/>
    <property type="match status" value="1"/>
</dbReference>
<dbReference type="InterPro" id="IPR049517">
    <property type="entry name" value="ACX-like_C"/>
</dbReference>
<dbReference type="PANTHER" id="PTHR11365:SF23">
    <property type="entry name" value="HYPOTHETICAL 5-OXOPROLINASE (EUROFUNG)-RELATED"/>
    <property type="match status" value="1"/>
</dbReference>
<dbReference type="GO" id="GO:0006749">
    <property type="term" value="P:glutathione metabolic process"/>
    <property type="evidence" value="ECO:0007669"/>
    <property type="project" value="TreeGrafter"/>
</dbReference>
<dbReference type="Proteomes" id="UP000036959">
    <property type="component" value="Unassembled WGS sequence"/>
</dbReference>
<dbReference type="GO" id="GO:0005829">
    <property type="term" value="C:cytosol"/>
    <property type="evidence" value="ECO:0007669"/>
    <property type="project" value="TreeGrafter"/>
</dbReference>
<dbReference type="PATRIC" id="fig|242163.4.peg.2285"/>
<protein>
    <submittedName>
        <fullName evidence="3">N-methylhydantoinase A</fullName>
        <ecNumber evidence="3">3.5.2.14</ecNumber>
    </submittedName>
</protein>
<keyword evidence="4" id="KW-1185">Reference proteome</keyword>
<proteinExistence type="predicted"/>
<evidence type="ECO:0000313" key="4">
    <source>
        <dbReference type="Proteomes" id="UP000036959"/>
    </source>
</evidence>
<accession>A0A0L0M838</accession>
<dbReference type="InterPro" id="IPR045079">
    <property type="entry name" value="Oxoprolinase-like"/>
</dbReference>
<gene>
    <name evidence="3" type="ORF">BVER_03472</name>
</gene>
<evidence type="ECO:0000313" key="3">
    <source>
        <dbReference type="EMBL" id="KND58450.1"/>
    </source>
</evidence>
<reference evidence="4" key="1">
    <citation type="submission" date="2015-06" db="EMBL/GenBank/DDBJ databases">
        <title>Comparative genomics of Burkholderia leaf nodule symbionts.</title>
        <authorList>
            <person name="Carlier A."/>
            <person name="Eberl L."/>
            <person name="Pinto-Carbo M."/>
        </authorList>
    </citation>
    <scope>NUCLEOTIDE SEQUENCE [LARGE SCALE GENOMIC DNA]</scope>
    <source>
        <strain evidence="4">UZHbot4</strain>
    </source>
</reference>
<dbReference type="AlphaFoldDB" id="A0A0L0M838"/>
<dbReference type="EMBL" id="LFJJ01000182">
    <property type="protein sequence ID" value="KND58450.1"/>
    <property type="molecule type" value="Genomic_DNA"/>
</dbReference>
<feature type="domain" description="Acetophenone carboxylase-like C-terminal" evidence="2">
    <location>
        <begin position="122"/>
        <end position="285"/>
    </location>
</feature>
<evidence type="ECO:0000259" key="2">
    <source>
        <dbReference type="Pfam" id="PF19278"/>
    </source>
</evidence>
<name>A0A0L0M838_9BURK</name>
<comment type="caution">
    <text evidence="3">The sequence shown here is derived from an EMBL/GenBank/DDBJ whole genome shotgun (WGS) entry which is preliminary data.</text>
</comment>
<dbReference type="Pfam" id="PF19278">
    <property type="entry name" value="Hydant_A_C"/>
    <property type="match status" value="1"/>
</dbReference>
<dbReference type="PANTHER" id="PTHR11365">
    <property type="entry name" value="5-OXOPROLINASE RELATED"/>
    <property type="match status" value="1"/>
</dbReference>
<evidence type="ECO:0000259" key="1">
    <source>
        <dbReference type="Pfam" id="PF01968"/>
    </source>
</evidence>
<dbReference type="GO" id="GO:0047423">
    <property type="term" value="F:N-methylhydantoinase (ATP-hydrolyzing) activity"/>
    <property type="evidence" value="ECO:0007669"/>
    <property type="project" value="UniProtKB-EC"/>
</dbReference>
<feature type="domain" description="Hydantoinase A/oxoprolinase" evidence="1">
    <location>
        <begin position="2"/>
        <end position="102"/>
    </location>
</feature>
<dbReference type="InterPro" id="IPR002821">
    <property type="entry name" value="Hydantoinase_A"/>
</dbReference>
<dbReference type="GO" id="GO:0017168">
    <property type="term" value="F:5-oxoprolinase (ATP-hydrolyzing) activity"/>
    <property type="evidence" value="ECO:0007669"/>
    <property type="project" value="TreeGrafter"/>
</dbReference>
<organism evidence="3 4">
    <name type="scientific">Candidatus Burkholderia verschuerenii</name>
    <dbReference type="NCBI Taxonomy" id="242163"/>
    <lineage>
        <taxon>Bacteria</taxon>
        <taxon>Pseudomonadati</taxon>
        <taxon>Pseudomonadota</taxon>
        <taxon>Betaproteobacteria</taxon>
        <taxon>Burkholderiales</taxon>
        <taxon>Burkholderiaceae</taxon>
        <taxon>Burkholderia</taxon>
    </lineage>
</organism>